<dbReference type="GO" id="GO:0016301">
    <property type="term" value="F:kinase activity"/>
    <property type="evidence" value="ECO:0007669"/>
    <property type="project" value="UniProtKB-KW"/>
</dbReference>
<evidence type="ECO:0000256" key="5">
    <source>
        <dbReference type="ARBA" id="ARBA00022683"/>
    </source>
</evidence>
<evidence type="ECO:0000313" key="14">
    <source>
        <dbReference type="EMBL" id="EAH4240574.1"/>
    </source>
</evidence>
<evidence type="ECO:0000259" key="8">
    <source>
        <dbReference type="PROSITE" id="PS51100"/>
    </source>
</evidence>
<dbReference type="InterPro" id="IPR036095">
    <property type="entry name" value="PTS_EIIB-like_sf"/>
</dbReference>
<evidence type="ECO:0000256" key="1">
    <source>
        <dbReference type="ARBA" id="ARBA00022448"/>
    </source>
</evidence>
<dbReference type="GO" id="GO:0008982">
    <property type="term" value="F:protein-N(PI)-phosphohistidine-sugar phosphotransferase activity"/>
    <property type="evidence" value="ECO:0007669"/>
    <property type="project" value="InterPro"/>
</dbReference>
<dbReference type="EMBL" id="QDAY01000001">
    <property type="protein sequence ID" value="KAA9453709.1"/>
    <property type="molecule type" value="Genomic_DNA"/>
</dbReference>
<accession>A0A0B8RFZ4</accession>
<dbReference type="Proteomes" id="UP000427828">
    <property type="component" value="Unassembled WGS sequence"/>
</dbReference>
<reference evidence="19 20" key="1">
    <citation type="journal article" date="2018" name="BMC Genomics">
        <title>Genes significantly associated with lineage II food isolates of Listeria monocytogenes.</title>
        <authorList>
            <person name="Pirone-Davies C."/>
            <person name="Chen Y."/>
            <person name="Pightling A."/>
            <person name="Ryan G."/>
            <person name="Wang Y."/>
            <person name="Yao K."/>
            <person name="Hoffmann M."/>
            <person name="Allard M.W."/>
        </authorList>
    </citation>
    <scope>NUCLEOTIDE SEQUENCE [LARGE SCALE GENOMIC DNA]</scope>
    <source>
        <strain evidence="19 20">PNUSAL000550</strain>
    </source>
</reference>
<dbReference type="Gene3D" id="3.40.50.2300">
    <property type="match status" value="1"/>
</dbReference>
<dbReference type="GO" id="GO:0009401">
    <property type="term" value="P:phosphoenolpyruvate-dependent sugar phosphotransferase system"/>
    <property type="evidence" value="ECO:0007669"/>
    <property type="project" value="UniProtKB-KW"/>
</dbReference>
<dbReference type="PROSITE" id="PS51100">
    <property type="entry name" value="PTS_EIIB_TYPE_3"/>
    <property type="match status" value="1"/>
</dbReference>
<evidence type="ECO:0000313" key="11">
    <source>
        <dbReference type="EMBL" id="EAE2352860.1"/>
    </source>
</evidence>
<dbReference type="Proteomes" id="UP000489121">
    <property type="component" value="Unassembled WGS sequence"/>
</dbReference>
<dbReference type="EMBL" id="AABGUK010000001">
    <property type="protein sequence ID" value="EAH4240574.1"/>
    <property type="molecule type" value="Genomic_DNA"/>
</dbReference>
<name>A0A0B8RFZ4_LISMN</name>
<dbReference type="Proteomes" id="UP000840197">
    <property type="component" value="Unassembled WGS sequence"/>
</dbReference>
<dbReference type="AlphaFoldDB" id="A0A0B8RFZ4"/>
<sequence length="134" mass="14592">MQTLMIVCAGGATSSLMAQNVVKSATSEGMDAVLLFPDDVKYKDSFLEKYSERDLVVVMGPVGAITAGKFRDYKEQVDAVLVAPQVKYMYKTVEEVLGELSIPCANIDSLDFGRMRGDKILTQGLALMDAKNSK</sequence>
<evidence type="ECO:0000256" key="6">
    <source>
        <dbReference type="ARBA" id="ARBA00022777"/>
    </source>
</evidence>
<protein>
    <submittedName>
        <fullName evidence="15">PTS sugar transporter subunit IIB</fullName>
    </submittedName>
</protein>
<evidence type="ECO:0000313" key="27">
    <source>
        <dbReference type="Proteomes" id="UP000489121"/>
    </source>
</evidence>
<evidence type="ECO:0000256" key="3">
    <source>
        <dbReference type="ARBA" id="ARBA00022597"/>
    </source>
</evidence>
<dbReference type="Proteomes" id="UP000528151">
    <property type="component" value="Unassembled WGS sequence"/>
</dbReference>
<evidence type="ECO:0000313" key="15">
    <source>
        <dbReference type="EMBL" id="ECX6923226.1"/>
    </source>
</evidence>
<keyword evidence="1" id="KW-0813">Transport</keyword>
<reference evidence="17 30" key="2">
    <citation type="journal article" date="2018" name="Genome Biol.">
        <title>SKESA: strategic k-mer extension for scrupulous assemblies.</title>
        <authorList>
            <person name="Souvorov A."/>
            <person name="Agarwala R."/>
            <person name="Lipman D.J."/>
        </authorList>
    </citation>
    <scope>NUCLEOTIDE SEQUENCE [LARGE SCALE GENOMIC DNA]</scope>
    <source>
        <strain evidence="17 30">CFIAFB20130012</strain>
    </source>
</reference>
<reference evidence="17" key="6">
    <citation type="submission" date="2020-01" db="EMBL/GenBank/DDBJ databases">
        <authorList>
            <consortium name="NCBI Pathogen Detection Project"/>
        </authorList>
    </citation>
    <scope>NUCLEOTIDE SEQUENCE</scope>
    <source>
        <strain evidence="17">CFIAFB20130012</strain>
    </source>
</reference>
<evidence type="ECO:0000256" key="4">
    <source>
        <dbReference type="ARBA" id="ARBA00022679"/>
    </source>
</evidence>
<evidence type="ECO:0000313" key="16">
    <source>
        <dbReference type="EMBL" id="ECY9783892.1"/>
    </source>
</evidence>
<comment type="caution">
    <text evidence="15">The sequence shown here is derived from an EMBL/GenBank/DDBJ whole genome shotgun (WGS) entry which is preliminary data.</text>
</comment>
<dbReference type="EMBL" id="AALAQH010000001">
    <property type="protein sequence ID" value="ECX6923226.1"/>
    <property type="molecule type" value="Genomic_DNA"/>
</dbReference>
<evidence type="ECO:0000313" key="29">
    <source>
        <dbReference type="Proteomes" id="UP000528151"/>
    </source>
</evidence>
<dbReference type="EMBL" id="QXLS01000001">
    <property type="protein sequence ID" value="RKA10620.1"/>
    <property type="molecule type" value="Genomic_DNA"/>
</dbReference>
<evidence type="ECO:0000313" key="26">
    <source>
        <dbReference type="Proteomes" id="UP000478682"/>
    </source>
</evidence>
<evidence type="ECO:0000256" key="7">
    <source>
        <dbReference type="PROSITE-ProRule" id="PRU00423"/>
    </source>
</evidence>
<evidence type="ECO:0000313" key="22">
    <source>
        <dbReference type="Proteomes" id="UP000365297"/>
    </source>
</evidence>
<dbReference type="Proteomes" id="UP000478682">
    <property type="component" value="Unassembled WGS sequence"/>
</dbReference>
<keyword evidence="2" id="KW-0597">Phosphoprotein</keyword>
<evidence type="ECO:0000313" key="9">
    <source>
        <dbReference type="EMBL" id="EAC5548953.1"/>
    </source>
</evidence>
<keyword evidence="5" id="KW-0598">Phosphotransferase system</keyword>
<feature type="domain" description="PTS EIIB type-3" evidence="8">
    <location>
        <begin position="1"/>
        <end position="134"/>
    </location>
</feature>
<evidence type="ECO:0000313" key="23">
    <source>
        <dbReference type="Proteomes" id="UP000403352"/>
    </source>
</evidence>
<dbReference type="EMBL" id="DAAIHR010000001">
    <property type="protein sequence ID" value="HAB8396894.1"/>
    <property type="molecule type" value="Genomic_DNA"/>
</dbReference>
<dbReference type="PANTHER" id="PTHR34581">
    <property type="entry name" value="PTS SYSTEM N,N'-DIACETYLCHITOBIOSE-SPECIFIC EIIB COMPONENT"/>
    <property type="match status" value="1"/>
</dbReference>
<evidence type="ECO:0000313" key="20">
    <source>
        <dbReference type="Proteomes" id="UP000272537"/>
    </source>
</evidence>
<dbReference type="Proteomes" id="UP000460224">
    <property type="component" value="Unassembled WGS sequence"/>
</dbReference>
<dbReference type="PANTHER" id="PTHR34581:SF2">
    <property type="entry name" value="PTS SYSTEM N,N'-DIACETYLCHITOBIOSE-SPECIFIC EIIB COMPONENT"/>
    <property type="match status" value="1"/>
</dbReference>
<reference evidence="22 23" key="5">
    <citation type="submission" date="2018-06" db="EMBL/GenBank/DDBJ databases">
        <authorList>
            <consortium name="GenomeTrakr: Next Generation Sequencing Network for Food Pathogen Tracability"/>
        </authorList>
    </citation>
    <scope>NUCLEOTIDE SEQUENCE [LARGE SCALE GENOMIC DNA]</scope>
    <source>
        <strain evidence="13 29">CFSAN063727</strain>
        <strain evidence="9 22">FDA00007096</strain>
        <strain evidence="10 23">FDA00008584</strain>
        <strain evidence="15 24">FLAG-51482A</strain>
        <strain evidence="14 28">LS1344</strain>
    </source>
</reference>
<dbReference type="InterPro" id="IPR013012">
    <property type="entry name" value="PTS_EIIB_3"/>
</dbReference>
<dbReference type="EMBL" id="AABATR010000001">
    <property type="protein sequence ID" value="EAG1892606.1"/>
    <property type="molecule type" value="Genomic_DNA"/>
</dbReference>
<dbReference type="OMA" id="PCANINS"/>
<dbReference type="Proteomes" id="UP000527632">
    <property type="component" value="Unassembled WGS sequence"/>
</dbReference>
<dbReference type="EMBL" id="AALGDA010000057">
    <property type="protein sequence ID" value="ECY9783892.1"/>
    <property type="molecule type" value="Genomic_DNA"/>
</dbReference>
<dbReference type="Proteomes" id="UP000272537">
    <property type="component" value="Unassembled WGS sequence"/>
</dbReference>
<evidence type="ECO:0000313" key="24">
    <source>
        <dbReference type="Proteomes" id="UP000427828"/>
    </source>
</evidence>
<dbReference type="EMBL" id="AAAREG010000001">
    <property type="protein sequence ID" value="EAE2352860.1"/>
    <property type="molecule type" value="Genomic_DNA"/>
</dbReference>
<proteinExistence type="predicted"/>
<evidence type="ECO:0000313" key="18">
    <source>
        <dbReference type="EMBL" id="KAA9453709.1"/>
    </source>
</evidence>
<evidence type="ECO:0000313" key="19">
    <source>
        <dbReference type="EMBL" id="RKA10620.1"/>
    </source>
</evidence>
<dbReference type="Proteomes" id="UP000365297">
    <property type="component" value="Unassembled WGS sequence"/>
</dbReference>
<evidence type="ECO:0000256" key="2">
    <source>
        <dbReference type="ARBA" id="ARBA00022553"/>
    </source>
</evidence>
<dbReference type="EMBL" id="AAAIXK010000001">
    <property type="protein sequence ID" value="EAC5548953.1"/>
    <property type="molecule type" value="Genomic_DNA"/>
</dbReference>
<reference evidence="21 26" key="4">
    <citation type="submission" date="2018-06" db="EMBL/GenBank/DDBJ databases">
        <authorList>
            <consortium name="PulseNet: The National Subtyping Network for Foodborne Disease Surveillance"/>
            <person name="Tarr C.L."/>
            <person name="Trees E."/>
            <person name="Katz L.S."/>
            <person name="Carleton-Romer H.A."/>
            <person name="Stroika S."/>
            <person name="Kucerova Z."/>
            <person name="Roache K.F."/>
            <person name="Sabol A.L."/>
            <person name="Besser J."/>
            <person name="Gerner-Smidt P."/>
        </authorList>
    </citation>
    <scope>NUCLEOTIDE SEQUENCE [LARGE SCALE GENOMIC DNA]</scope>
    <source>
        <strain evidence="11 21">PNUSAL000134</strain>
        <strain evidence="12 26">PNUSAL002298</strain>
        <strain evidence="16 27">PNUSAL005692</strain>
    </source>
</reference>
<dbReference type="Proteomes" id="UP000403352">
    <property type="component" value="Unassembled WGS sequence"/>
</dbReference>
<evidence type="ECO:0000313" key="10">
    <source>
        <dbReference type="EMBL" id="EAD1183607.1"/>
    </source>
</evidence>
<dbReference type="EMBL" id="AABBZO010000017">
    <property type="protein sequence ID" value="EAG4463186.1"/>
    <property type="molecule type" value="Genomic_DNA"/>
</dbReference>
<dbReference type="InterPro" id="IPR051819">
    <property type="entry name" value="PTS_sugar-specific_EIIB"/>
</dbReference>
<reference evidence="18 25" key="3">
    <citation type="submission" date="2018-04" db="EMBL/GenBank/DDBJ databases">
        <title>Genome Analysis of a Prevalent Clone of Listeria monocytogenes Sequence Type 87 in China.</title>
        <authorList>
            <person name="Wang Y."/>
        </authorList>
    </citation>
    <scope>NUCLEOTIDE SEQUENCE [LARGE SCALE GENOMIC DNA]</scope>
    <source>
        <strain evidence="18 25">ICDC_LM1523</strain>
    </source>
</reference>
<organism evidence="15 24">
    <name type="scientific">Listeria monocytogenes</name>
    <dbReference type="NCBI Taxonomy" id="1639"/>
    <lineage>
        <taxon>Bacteria</taxon>
        <taxon>Bacillati</taxon>
        <taxon>Bacillota</taxon>
        <taxon>Bacilli</taxon>
        <taxon>Bacillales</taxon>
        <taxon>Listeriaceae</taxon>
        <taxon>Listeria</taxon>
    </lineage>
</organism>
<dbReference type="KEGG" id="lmok:CQ02_05675"/>
<evidence type="ECO:0000313" key="17">
    <source>
        <dbReference type="EMBL" id="HAB8396894.1"/>
    </source>
</evidence>
<dbReference type="Pfam" id="PF02302">
    <property type="entry name" value="PTS_IIB"/>
    <property type="match status" value="1"/>
</dbReference>
<evidence type="ECO:0000313" key="30">
    <source>
        <dbReference type="Proteomes" id="UP000840197"/>
    </source>
</evidence>
<keyword evidence="3 15" id="KW-0762">Sugar transport</keyword>
<evidence type="ECO:0000313" key="12">
    <source>
        <dbReference type="EMBL" id="EAG1892606.1"/>
    </source>
</evidence>
<evidence type="ECO:0000313" key="21">
    <source>
        <dbReference type="Proteomes" id="UP000336166"/>
    </source>
</evidence>
<dbReference type="Proteomes" id="UP000336166">
    <property type="component" value="Unassembled WGS sequence"/>
</dbReference>
<dbReference type="InterPro" id="IPR003501">
    <property type="entry name" value="PTS_EIIB_2/3"/>
</dbReference>
<dbReference type="SUPFAM" id="SSF52794">
    <property type="entry name" value="PTS system IIB component-like"/>
    <property type="match status" value="1"/>
</dbReference>
<keyword evidence="6" id="KW-0418">Kinase</keyword>
<keyword evidence="4" id="KW-0808">Transferase</keyword>
<feature type="modified residue" description="Phosphocysteine; by EIIA" evidence="7">
    <location>
        <position position="8"/>
    </location>
</feature>
<dbReference type="RefSeq" id="WP_009917597.1">
    <property type="nucleotide sequence ID" value="NC_021825.2"/>
</dbReference>
<evidence type="ECO:0000313" key="28">
    <source>
        <dbReference type="Proteomes" id="UP000527632"/>
    </source>
</evidence>
<gene>
    <name evidence="9" type="ORF">ARY78_00735</name>
    <name evidence="12" type="ORF">BB997_03180</name>
    <name evidence="15" type="ORF">BCZ19_00955</name>
    <name evidence="13" type="ORF">CA369_12865</name>
    <name evidence="18" type="ORF">DCK61_04400</name>
    <name evidence="19" type="ORF">DYZ80_00147</name>
    <name evidence="14" type="ORF">E5F58_01005</name>
    <name evidence="16" type="ORF">F6515_12945</name>
    <name evidence="17" type="ORF">GYR60_00040</name>
    <name evidence="10" type="ORF">QD52_00755</name>
    <name evidence="11" type="ORF">Y261_00680</name>
</gene>
<evidence type="ECO:0000313" key="13">
    <source>
        <dbReference type="EMBL" id="EAG4463186.1"/>
    </source>
</evidence>
<evidence type="ECO:0000313" key="25">
    <source>
        <dbReference type="Proteomes" id="UP000460224"/>
    </source>
</evidence>
<dbReference type="EMBL" id="AAALRN010000001">
    <property type="protein sequence ID" value="EAD1183607.1"/>
    <property type="molecule type" value="Genomic_DNA"/>
</dbReference>
<dbReference type="SMR" id="A0A0B8RFZ4"/>